<gene>
    <name evidence="2" type="ORF">BDV33DRAFT_163560</name>
</gene>
<organism evidence="2 3">
    <name type="scientific">Aspergillus novoparasiticus</name>
    <dbReference type="NCBI Taxonomy" id="986946"/>
    <lineage>
        <taxon>Eukaryota</taxon>
        <taxon>Fungi</taxon>
        <taxon>Dikarya</taxon>
        <taxon>Ascomycota</taxon>
        <taxon>Pezizomycotina</taxon>
        <taxon>Eurotiomycetes</taxon>
        <taxon>Eurotiomycetidae</taxon>
        <taxon>Eurotiales</taxon>
        <taxon>Aspergillaceae</taxon>
        <taxon>Aspergillus</taxon>
        <taxon>Aspergillus subgen. Circumdati</taxon>
    </lineage>
</organism>
<evidence type="ECO:0000256" key="1">
    <source>
        <dbReference type="SAM" id="Phobius"/>
    </source>
</evidence>
<reference evidence="2 3" key="1">
    <citation type="submission" date="2019-04" db="EMBL/GenBank/DDBJ databases">
        <title>Fungal friends and foes A comparative genomics study of 23 Aspergillus species from section Flavi.</title>
        <authorList>
            <consortium name="DOE Joint Genome Institute"/>
            <person name="Kjaerbolling I."/>
            <person name="Vesth T.C."/>
            <person name="Frisvad J.C."/>
            <person name="Nybo J.L."/>
            <person name="Theobald S."/>
            <person name="Kildgaard S."/>
            <person name="Petersen T.I."/>
            <person name="Kuo A."/>
            <person name="Sato A."/>
            <person name="Lyhne E.K."/>
            <person name="Kogle M.E."/>
            <person name="Wiebenga A."/>
            <person name="Kun R.S."/>
            <person name="Lubbers R.J."/>
            <person name="Makela M.R."/>
            <person name="Barry K."/>
            <person name="Chovatia M."/>
            <person name="Clum A."/>
            <person name="Daum C."/>
            <person name="Haridas S."/>
            <person name="He G."/>
            <person name="LaButti K."/>
            <person name="Lipzen A."/>
            <person name="Mondo S."/>
            <person name="Pangilinan J."/>
            <person name="Riley R."/>
            <person name="Salamov A."/>
            <person name="Simmons B.A."/>
            <person name="Magnuson J.K."/>
            <person name="Henrissat B."/>
            <person name="Mortensen U.H."/>
            <person name="Larsen T.O."/>
            <person name="De vries R.P."/>
            <person name="Grigoriev I.V."/>
            <person name="Machida M."/>
            <person name="Baker S.E."/>
            <person name="Andersen M.R."/>
        </authorList>
    </citation>
    <scope>NUCLEOTIDE SEQUENCE [LARGE SCALE GENOMIC DNA]</scope>
    <source>
        <strain evidence="2 3">CBS 126849</strain>
    </source>
</reference>
<dbReference type="Proteomes" id="UP000326799">
    <property type="component" value="Unassembled WGS sequence"/>
</dbReference>
<dbReference type="AlphaFoldDB" id="A0A5N6F6E7"/>
<name>A0A5N6F6E7_9EURO</name>
<proteinExistence type="predicted"/>
<accession>A0A5N6F6E7</accession>
<evidence type="ECO:0000313" key="3">
    <source>
        <dbReference type="Proteomes" id="UP000326799"/>
    </source>
</evidence>
<dbReference type="EMBL" id="ML733394">
    <property type="protein sequence ID" value="KAB8225462.1"/>
    <property type="molecule type" value="Genomic_DNA"/>
</dbReference>
<keyword evidence="1" id="KW-1133">Transmembrane helix</keyword>
<feature type="transmembrane region" description="Helical" evidence="1">
    <location>
        <begin position="12"/>
        <end position="31"/>
    </location>
</feature>
<feature type="transmembrane region" description="Helical" evidence="1">
    <location>
        <begin position="88"/>
        <end position="117"/>
    </location>
</feature>
<sequence>MVFNIFLFFYTPYIHLFILFLFPFTFLLYLLSWIMTILSPSSAAPLAPPTRIEQLQMPRNCALADLICVFPLKFPPARFFAHRLLLNIYFIIIFILSQPSFLIIILHLMYQLVFFIFY</sequence>
<keyword evidence="3" id="KW-1185">Reference proteome</keyword>
<keyword evidence="1" id="KW-0472">Membrane</keyword>
<keyword evidence="1" id="KW-0812">Transmembrane</keyword>
<protein>
    <submittedName>
        <fullName evidence="2">Uncharacterized protein</fullName>
    </submittedName>
</protein>
<evidence type="ECO:0000313" key="2">
    <source>
        <dbReference type="EMBL" id="KAB8225462.1"/>
    </source>
</evidence>